<keyword evidence="2 5" id="KW-0689">Ribosomal protein</keyword>
<dbReference type="Pfam" id="PF00318">
    <property type="entry name" value="Ribosomal_S2"/>
    <property type="match status" value="1"/>
</dbReference>
<dbReference type="PANTHER" id="PTHR12534">
    <property type="entry name" value="30S RIBOSOMAL PROTEIN S2 PROKARYOTIC AND ORGANELLAR"/>
    <property type="match status" value="1"/>
</dbReference>
<dbReference type="GO" id="GO:0022627">
    <property type="term" value="C:cytosolic small ribosomal subunit"/>
    <property type="evidence" value="ECO:0007669"/>
    <property type="project" value="TreeGrafter"/>
</dbReference>
<gene>
    <name evidence="5" type="primary">rpsB</name>
    <name evidence="6" type="ORF">UY25_C0003G0063</name>
</gene>
<evidence type="ECO:0000256" key="2">
    <source>
        <dbReference type="ARBA" id="ARBA00022980"/>
    </source>
</evidence>
<dbReference type="InterPro" id="IPR023591">
    <property type="entry name" value="Ribosomal_uS2_flav_dom_sf"/>
</dbReference>
<dbReference type="CDD" id="cd01425">
    <property type="entry name" value="RPS2"/>
    <property type="match status" value="1"/>
</dbReference>
<dbReference type="EMBL" id="LCPH01000003">
    <property type="protein sequence ID" value="KKU93192.1"/>
    <property type="molecule type" value="Genomic_DNA"/>
</dbReference>
<dbReference type="PANTHER" id="PTHR12534:SF0">
    <property type="entry name" value="SMALL RIBOSOMAL SUBUNIT PROTEIN US2M"/>
    <property type="match status" value="1"/>
</dbReference>
<dbReference type="AlphaFoldDB" id="A0A837INV5"/>
<reference evidence="6 7" key="1">
    <citation type="journal article" date="2015" name="Nature">
        <title>rRNA introns, odd ribosomes, and small enigmatic genomes across a large radiation of phyla.</title>
        <authorList>
            <person name="Brown C.T."/>
            <person name="Hug L.A."/>
            <person name="Thomas B.C."/>
            <person name="Sharon I."/>
            <person name="Castelle C.J."/>
            <person name="Singh A."/>
            <person name="Wilkins M.J."/>
            <person name="Williams K.H."/>
            <person name="Banfield J.F."/>
        </authorList>
    </citation>
    <scope>NUCLEOTIDE SEQUENCE [LARGE SCALE GENOMIC DNA]</scope>
</reference>
<dbReference type="GO" id="GO:0003735">
    <property type="term" value="F:structural constituent of ribosome"/>
    <property type="evidence" value="ECO:0007669"/>
    <property type="project" value="InterPro"/>
</dbReference>
<dbReference type="InterPro" id="IPR018130">
    <property type="entry name" value="Ribosomal_uS2_CS"/>
</dbReference>
<dbReference type="GO" id="GO:0006412">
    <property type="term" value="P:translation"/>
    <property type="evidence" value="ECO:0007669"/>
    <property type="project" value="UniProtKB-UniRule"/>
</dbReference>
<evidence type="ECO:0000256" key="4">
    <source>
        <dbReference type="ARBA" id="ARBA00035256"/>
    </source>
</evidence>
<dbReference type="Gene3D" id="1.10.287.610">
    <property type="entry name" value="Helix hairpin bin"/>
    <property type="match status" value="1"/>
</dbReference>
<dbReference type="Proteomes" id="UP000034462">
    <property type="component" value="Unassembled WGS sequence"/>
</dbReference>
<dbReference type="NCBIfam" id="TIGR01011">
    <property type="entry name" value="rpsB_bact"/>
    <property type="match status" value="1"/>
</dbReference>
<comment type="similarity">
    <text evidence="1 5">Belongs to the universal ribosomal protein uS2 family.</text>
</comment>
<keyword evidence="3 5" id="KW-0687">Ribonucleoprotein</keyword>
<name>A0A837INV5_9BACT</name>
<evidence type="ECO:0000256" key="3">
    <source>
        <dbReference type="ARBA" id="ARBA00023274"/>
    </source>
</evidence>
<evidence type="ECO:0000256" key="5">
    <source>
        <dbReference type="HAMAP-Rule" id="MF_00291"/>
    </source>
</evidence>
<dbReference type="PROSITE" id="PS00962">
    <property type="entry name" value="RIBOSOMAL_S2_1"/>
    <property type="match status" value="1"/>
</dbReference>
<dbReference type="HAMAP" id="MF_00291_B">
    <property type="entry name" value="Ribosomal_uS2_B"/>
    <property type="match status" value="1"/>
</dbReference>
<dbReference type="InterPro" id="IPR001865">
    <property type="entry name" value="Ribosomal_uS2"/>
</dbReference>
<dbReference type="PRINTS" id="PR00395">
    <property type="entry name" value="RIBOSOMALS2"/>
</dbReference>
<accession>A0A837INV5</accession>
<protein>
    <recommendedName>
        <fullName evidence="4 5">Small ribosomal subunit protein uS2</fullName>
    </recommendedName>
</protein>
<dbReference type="Gene3D" id="3.40.50.10490">
    <property type="entry name" value="Glucose-6-phosphate isomerase like protein, domain 1"/>
    <property type="match status" value="1"/>
</dbReference>
<organism evidence="6 7">
    <name type="scientific">Candidatus Yanofskybacteria bacterium GW2011_GWC1_48_11</name>
    <dbReference type="NCBI Taxonomy" id="1619027"/>
    <lineage>
        <taxon>Bacteria</taxon>
        <taxon>Candidatus Yanofskyibacteriota</taxon>
    </lineage>
</organism>
<comment type="caution">
    <text evidence="6">The sequence shown here is derived from an EMBL/GenBank/DDBJ whole genome shotgun (WGS) entry which is preliminary data.</text>
</comment>
<evidence type="ECO:0000256" key="1">
    <source>
        <dbReference type="ARBA" id="ARBA00006242"/>
    </source>
</evidence>
<dbReference type="InterPro" id="IPR005706">
    <property type="entry name" value="Ribosomal_uS2_bac/mit/plastid"/>
</dbReference>
<sequence>MTEQTIEEPSDAAQVKQKAENKEKFGIEEMMGAGLHFGHKTSKTHPRMKPSITGVRNGIHIINLEKTRENLAAALAALADLAMEGKTILLVGTKVQAKDLVRELGQETGLPHVTDRWIGGLLTNFETVGKRIVHLKDLEQKKGGEEFQKYTKWEQHEMEEEIKRLEAKFGGVKNLQKLPDAMFIFDLEKNQIALREARQKGVKVFAIVDTDCDPASVDYAIPANNDAVSSLSYIIEKVRDTILSAKSRAAVQ</sequence>
<dbReference type="SUPFAM" id="SSF52313">
    <property type="entry name" value="Ribosomal protein S2"/>
    <property type="match status" value="1"/>
</dbReference>
<evidence type="ECO:0000313" key="6">
    <source>
        <dbReference type="EMBL" id="KKU93192.1"/>
    </source>
</evidence>
<evidence type="ECO:0000313" key="7">
    <source>
        <dbReference type="Proteomes" id="UP000034462"/>
    </source>
</evidence>
<proteinExistence type="inferred from homology"/>